<dbReference type="EMBL" id="CADCTW010000054">
    <property type="protein sequence ID" value="CAA9307590.1"/>
    <property type="molecule type" value="Genomic_DNA"/>
</dbReference>
<dbReference type="AlphaFoldDB" id="A0A6J4KKK9"/>
<feature type="non-terminal residue" evidence="1">
    <location>
        <position position="1"/>
    </location>
</feature>
<gene>
    <name evidence="1" type="ORF">AVDCRST_MAG68-943</name>
</gene>
<proteinExistence type="predicted"/>
<accession>A0A6J4KKK9</accession>
<name>A0A6J4KKK9_9BACT</name>
<organism evidence="1">
    <name type="scientific">uncultured Gemmatimonadota bacterium</name>
    <dbReference type="NCBI Taxonomy" id="203437"/>
    <lineage>
        <taxon>Bacteria</taxon>
        <taxon>Pseudomonadati</taxon>
        <taxon>Gemmatimonadota</taxon>
        <taxon>environmental samples</taxon>
    </lineage>
</organism>
<sequence>LVRQGVHILEYQNQEGLARDEVYKFAYVLGVNKIEGTAAGTVLRPMGLA</sequence>
<evidence type="ECO:0000313" key="1">
    <source>
        <dbReference type="EMBL" id="CAA9307590.1"/>
    </source>
</evidence>
<protein>
    <submittedName>
        <fullName evidence="1">Uncharacterized protein</fullName>
    </submittedName>
</protein>
<reference evidence="1" key="1">
    <citation type="submission" date="2020-02" db="EMBL/GenBank/DDBJ databases">
        <authorList>
            <person name="Meier V. D."/>
        </authorList>
    </citation>
    <scope>NUCLEOTIDE SEQUENCE</scope>
    <source>
        <strain evidence="1">AVDCRST_MAG68</strain>
    </source>
</reference>